<proteinExistence type="predicted"/>
<evidence type="ECO:0000313" key="1">
    <source>
        <dbReference type="EMBL" id="SOD16033.1"/>
    </source>
</evidence>
<organism evidence="1 2">
    <name type="scientific">Nitrosomonas ureae</name>
    <dbReference type="NCBI Taxonomy" id="44577"/>
    <lineage>
        <taxon>Bacteria</taxon>
        <taxon>Pseudomonadati</taxon>
        <taxon>Pseudomonadota</taxon>
        <taxon>Betaproteobacteria</taxon>
        <taxon>Nitrosomonadales</taxon>
        <taxon>Nitrosomonadaceae</taxon>
        <taxon>Nitrosomonas</taxon>
    </lineage>
</organism>
<dbReference type="EMBL" id="OCMU01000001">
    <property type="protein sequence ID" value="SOD16033.1"/>
    <property type="molecule type" value="Genomic_DNA"/>
</dbReference>
<sequence>MTIGISKERLVQLMDSHMLKSDDVRTLMRALIRECKELNPWLPIDENTPKDRRILLLYPNFSAICGQYDITSETWWPDLKLHNDLQPTHWQELPDDSK</sequence>
<reference evidence="1 2" key="1">
    <citation type="submission" date="2017-09" db="EMBL/GenBank/DDBJ databases">
        <authorList>
            <person name="Ehlers B."/>
            <person name="Leendertz F.H."/>
        </authorList>
    </citation>
    <scope>NUCLEOTIDE SEQUENCE [LARGE SCALE GENOMIC DNA]</scope>
    <source>
        <strain evidence="1 2">Nm42</strain>
    </source>
</reference>
<name>A0A286A298_9PROT</name>
<dbReference type="RefSeq" id="WP_097103555.1">
    <property type="nucleotide sequence ID" value="NZ_OCMU01000001.1"/>
</dbReference>
<evidence type="ECO:0000313" key="2">
    <source>
        <dbReference type="Proteomes" id="UP000219335"/>
    </source>
</evidence>
<dbReference type="Proteomes" id="UP000219335">
    <property type="component" value="Unassembled WGS sequence"/>
</dbReference>
<dbReference type="AlphaFoldDB" id="A0A286A298"/>
<protein>
    <recommendedName>
        <fullName evidence="3">DUF551 domain-containing protein</fullName>
    </recommendedName>
</protein>
<accession>A0A286A298</accession>
<evidence type="ECO:0008006" key="3">
    <source>
        <dbReference type="Google" id="ProtNLM"/>
    </source>
</evidence>
<gene>
    <name evidence="1" type="ORF">SAMN06297164_0200</name>
</gene>